<proteinExistence type="predicted"/>
<reference evidence="2" key="1">
    <citation type="submission" date="2021-06" db="EMBL/GenBank/DDBJ databases">
        <authorList>
            <person name="Kallberg Y."/>
            <person name="Tangrot J."/>
            <person name="Rosling A."/>
        </authorList>
    </citation>
    <scope>NUCLEOTIDE SEQUENCE</scope>
    <source>
        <strain evidence="2">IA702</strain>
    </source>
</reference>
<gene>
    <name evidence="2" type="ORF">POCULU_LOCUS10587</name>
</gene>
<feature type="compositionally biased region" description="Basic and acidic residues" evidence="1">
    <location>
        <begin position="38"/>
        <end position="51"/>
    </location>
</feature>
<accession>A0A9N9E5Q6</accession>
<evidence type="ECO:0000313" key="2">
    <source>
        <dbReference type="EMBL" id="CAG8663652.1"/>
    </source>
</evidence>
<evidence type="ECO:0000256" key="1">
    <source>
        <dbReference type="SAM" id="MobiDB-lite"/>
    </source>
</evidence>
<feature type="region of interest" description="Disordered" evidence="1">
    <location>
        <begin position="24"/>
        <end position="77"/>
    </location>
</feature>
<dbReference type="EMBL" id="CAJVPJ010005722">
    <property type="protein sequence ID" value="CAG8663652.1"/>
    <property type="molecule type" value="Genomic_DNA"/>
</dbReference>
<name>A0A9N9E5Q6_9GLOM</name>
<dbReference type="AlphaFoldDB" id="A0A9N9E5Q6"/>
<comment type="caution">
    <text evidence="2">The sequence shown here is derived from an EMBL/GenBank/DDBJ whole genome shotgun (WGS) entry which is preliminary data.</text>
</comment>
<organism evidence="2 3">
    <name type="scientific">Paraglomus occultum</name>
    <dbReference type="NCBI Taxonomy" id="144539"/>
    <lineage>
        <taxon>Eukaryota</taxon>
        <taxon>Fungi</taxon>
        <taxon>Fungi incertae sedis</taxon>
        <taxon>Mucoromycota</taxon>
        <taxon>Glomeromycotina</taxon>
        <taxon>Glomeromycetes</taxon>
        <taxon>Paraglomerales</taxon>
        <taxon>Paraglomeraceae</taxon>
        <taxon>Paraglomus</taxon>
    </lineage>
</organism>
<protein>
    <submittedName>
        <fullName evidence="2">1101_t:CDS:1</fullName>
    </submittedName>
</protein>
<keyword evidence="3" id="KW-1185">Reference proteome</keyword>
<feature type="non-terminal residue" evidence="2">
    <location>
        <position position="77"/>
    </location>
</feature>
<dbReference type="OrthoDB" id="2400707at2759"/>
<sequence>SGVIICKKAILVLNNEINRMRTETEWKSEFRSQGQESARSHKSEYPEDSFYRHQKTPLKTSSNKNRGLDRKRKSEKR</sequence>
<dbReference type="Proteomes" id="UP000789572">
    <property type="component" value="Unassembled WGS sequence"/>
</dbReference>
<evidence type="ECO:0000313" key="3">
    <source>
        <dbReference type="Proteomes" id="UP000789572"/>
    </source>
</evidence>